<dbReference type="AlphaFoldDB" id="A0A8T0RM71"/>
<dbReference type="Proteomes" id="UP000823388">
    <property type="component" value="Chromosome 5N"/>
</dbReference>
<accession>A0A8T0RM71</accession>
<keyword evidence="3" id="KW-1185">Reference proteome</keyword>
<reference evidence="2" key="1">
    <citation type="submission" date="2020-05" db="EMBL/GenBank/DDBJ databases">
        <title>WGS assembly of Panicum virgatum.</title>
        <authorList>
            <person name="Lovell J.T."/>
            <person name="Jenkins J."/>
            <person name="Shu S."/>
            <person name="Juenger T.E."/>
            <person name="Schmutz J."/>
        </authorList>
    </citation>
    <scope>NUCLEOTIDE SEQUENCE</scope>
    <source>
        <strain evidence="2">AP13</strain>
    </source>
</reference>
<gene>
    <name evidence="2" type="ORF">PVAP13_5NG142162</name>
</gene>
<evidence type="ECO:0000256" key="1">
    <source>
        <dbReference type="SAM" id="MobiDB-lite"/>
    </source>
</evidence>
<organism evidence="2 3">
    <name type="scientific">Panicum virgatum</name>
    <name type="common">Blackwell switchgrass</name>
    <dbReference type="NCBI Taxonomy" id="38727"/>
    <lineage>
        <taxon>Eukaryota</taxon>
        <taxon>Viridiplantae</taxon>
        <taxon>Streptophyta</taxon>
        <taxon>Embryophyta</taxon>
        <taxon>Tracheophyta</taxon>
        <taxon>Spermatophyta</taxon>
        <taxon>Magnoliopsida</taxon>
        <taxon>Liliopsida</taxon>
        <taxon>Poales</taxon>
        <taxon>Poaceae</taxon>
        <taxon>PACMAD clade</taxon>
        <taxon>Panicoideae</taxon>
        <taxon>Panicodae</taxon>
        <taxon>Paniceae</taxon>
        <taxon>Panicinae</taxon>
        <taxon>Panicum</taxon>
        <taxon>Panicum sect. Hiantes</taxon>
    </lineage>
</organism>
<dbReference type="EMBL" id="CM029046">
    <property type="protein sequence ID" value="KAG2587382.1"/>
    <property type="molecule type" value="Genomic_DNA"/>
</dbReference>
<protein>
    <submittedName>
        <fullName evidence="2">Uncharacterized protein</fullName>
    </submittedName>
</protein>
<sequence length="210" mass="22558">MLAAGPSCDACASSALPASSCGLLAASPKHLLRAAGPSSGAAALPPARSRRSPASRACRSPAQPWSHARTLPQLGHGVSAARSPAGLSRGPPELDHGAPRASPRQRAALGYGAPRLFPRPQAPAELRDGPWRLQQRKMNPGRGREIERYIVGRERDVREILMGERPREKCKREMHRYLGGKEKRCAVEGGNGKMKKVEIDKTPTHGSHLL</sequence>
<evidence type="ECO:0000313" key="2">
    <source>
        <dbReference type="EMBL" id="KAG2587382.1"/>
    </source>
</evidence>
<feature type="compositionally biased region" description="Low complexity" evidence="1">
    <location>
        <begin position="35"/>
        <end position="47"/>
    </location>
</feature>
<feature type="region of interest" description="Disordered" evidence="1">
    <location>
        <begin position="35"/>
        <end position="104"/>
    </location>
</feature>
<proteinExistence type="predicted"/>
<evidence type="ECO:0000313" key="3">
    <source>
        <dbReference type="Proteomes" id="UP000823388"/>
    </source>
</evidence>
<feature type="compositionally biased region" description="Low complexity" evidence="1">
    <location>
        <begin position="54"/>
        <end position="64"/>
    </location>
</feature>
<name>A0A8T0RM71_PANVG</name>
<comment type="caution">
    <text evidence="2">The sequence shown here is derived from an EMBL/GenBank/DDBJ whole genome shotgun (WGS) entry which is preliminary data.</text>
</comment>